<proteinExistence type="inferred from homology"/>
<accession>A0ABR3EZN8</accession>
<keyword evidence="3" id="KW-0349">Heme</keyword>
<dbReference type="PANTHER" id="PTHR46300:SF7">
    <property type="entry name" value="P450, PUTATIVE (EUROFUNG)-RELATED"/>
    <property type="match status" value="1"/>
</dbReference>
<evidence type="ECO:0000256" key="7">
    <source>
        <dbReference type="ARBA" id="ARBA00023033"/>
    </source>
</evidence>
<evidence type="ECO:0000256" key="5">
    <source>
        <dbReference type="ARBA" id="ARBA00023002"/>
    </source>
</evidence>
<keyword evidence="9" id="KW-1185">Reference proteome</keyword>
<keyword evidence="6" id="KW-0408">Iron</keyword>
<dbReference type="Proteomes" id="UP001465976">
    <property type="component" value="Unassembled WGS sequence"/>
</dbReference>
<dbReference type="Gene3D" id="1.10.630.10">
    <property type="entry name" value="Cytochrome P450"/>
    <property type="match status" value="1"/>
</dbReference>
<dbReference type="InterPro" id="IPR036396">
    <property type="entry name" value="Cyt_P450_sf"/>
</dbReference>
<evidence type="ECO:0000256" key="4">
    <source>
        <dbReference type="ARBA" id="ARBA00022723"/>
    </source>
</evidence>
<name>A0ABR3EZN8_9AGAR</name>
<dbReference type="InterPro" id="IPR050364">
    <property type="entry name" value="Cytochrome_P450_fung"/>
</dbReference>
<keyword evidence="4" id="KW-0479">Metal-binding</keyword>
<comment type="caution">
    <text evidence="8">The sequence shown here is derived from an EMBL/GenBank/DDBJ whole genome shotgun (WGS) entry which is preliminary data.</text>
</comment>
<evidence type="ECO:0000256" key="6">
    <source>
        <dbReference type="ARBA" id="ARBA00023004"/>
    </source>
</evidence>
<evidence type="ECO:0000313" key="8">
    <source>
        <dbReference type="EMBL" id="KAL0568407.1"/>
    </source>
</evidence>
<sequence>MTPSFYPAQEEEAVRLVWNMLQTNTPKLWDSELQRAAASLLLSVIYNLPILESSDDPAINRISQFASRVTQAMFPGTYFVEYLPLMRYFPAFVSKWKRDSQMWYRRDTEFFRSLYVEVKNRMEKGDDSRGSFTSHIIRDQERHELSETEISWLSATL</sequence>
<dbReference type="EMBL" id="JBAHYK010001347">
    <property type="protein sequence ID" value="KAL0568407.1"/>
    <property type="molecule type" value="Genomic_DNA"/>
</dbReference>
<evidence type="ECO:0000256" key="2">
    <source>
        <dbReference type="ARBA" id="ARBA00010617"/>
    </source>
</evidence>
<keyword evidence="5" id="KW-0560">Oxidoreductase</keyword>
<keyword evidence="7" id="KW-0503">Monooxygenase</keyword>
<protein>
    <submittedName>
        <fullName evidence="8">Uncharacterized protein</fullName>
    </submittedName>
</protein>
<comment type="cofactor">
    <cofactor evidence="1">
        <name>heme</name>
        <dbReference type="ChEBI" id="CHEBI:30413"/>
    </cofactor>
</comment>
<gene>
    <name evidence="8" type="ORF">V5O48_013576</name>
</gene>
<organism evidence="8 9">
    <name type="scientific">Marasmius crinis-equi</name>
    <dbReference type="NCBI Taxonomy" id="585013"/>
    <lineage>
        <taxon>Eukaryota</taxon>
        <taxon>Fungi</taxon>
        <taxon>Dikarya</taxon>
        <taxon>Basidiomycota</taxon>
        <taxon>Agaricomycotina</taxon>
        <taxon>Agaricomycetes</taxon>
        <taxon>Agaricomycetidae</taxon>
        <taxon>Agaricales</taxon>
        <taxon>Marasmiineae</taxon>
        <taxon>Marasmiaceae</taxon>
        <taxon>Marasmius</taxon>
    </lineage>
</organism>
<comment type="similarity">
    <text evidence="2">Belongs to the cytochrome P450 family.</text>
</comment>
<evidence type="ECO:0000313" key="9">
    <source>
        <dbReference type="Proteomes" id="UP001465976"/>
    </source>
</evidence>
<dbReference type="PANTHER" id="PTHR46300">
    <property type="entry name" value="P450, PUTATIVE (EUROFUNG)-RELATED-RELATED"/>
    <property type="match status" value="1"/>
</dbReference>
<dbReference type="SUPFAM" id="SSF48264">
    <property type="entry name" value="Cytochrome P450"/>
    <property type="match status" value="1"/>
</dbReference>
<evidence type="ECO:0000256" key="3">
    <source>
        <dbReference type="ARBA" id="ARBA00022617"/>
    </source>
</evidence>
<evidence type="ECO:0000256" key="1">
    <source>
        <dbReference type="ARBA" id="ARBA00001971"/>
    </source>
</evidence>
<reference evidence="8 9" key="1">
    <citation type="submission" date="2024-02" db="EMBL/GenBank/DDBJ databases">
        <title>A draft genome for the cacao thread blight pathogen Marasmius crinis-equi.</title>
        <authorList>
            <person name="Cohen S.P."/>
            <person name="Baruah I.K."/>
            <person name="Amoako-Attah I."/>
            <person name="Bukari Y."/>
            <person name="Meinhardt L.W."/>
            <person name="Bailey B.A."/>
        </authorList>
    </citation>
    <scope>NUCLEOTIDE SEQUENCE [LARGE SCALE GENOMIC DNA]</scope>
    <source>
        <strain evidence="8 9">GH-76</strain>
    </source>
</reference>